<sequence length="158" mass="17706">MSASFDPARDLTISRIIKAPRMSVWKAWTDPARFEKWWIPAPALCRVERMEVRPGGSLVTHMSENGGPFLPHVDFCYLAVEEGSRLVVTDALRAGWRPAQQSFMTAILSFQDHPQGTEYSAHVMHKTDADRKSHEEMGFHDGWGTVAAQLAALVEAEI</sequence>
<evidence type="ECO:0000313" key="4">
    <source>
        <dbReference type="Proteomes" id="UP001597295"/>
    </source>
</evidence>
<comment type="caution">
    <text evidence="3">The sequence shown here is derived from an EMBL/GenBank/DDBJ whole genome shotgun (WGS) entry which is preliminary data.</text>
</comment>
<dbReference type="SUPFAM" id="SSF55961">
    <property type="entry name" value="Bet v1-like"/>
    <property type="match status" value="1"/>
</dbReference>
<keyword evidence="4" id="KW-1185">Reference proteome</keyword>
<dbReference type="Proteomes" id="UP001597295">
    <property type="component" value="Unassembled WGS sequence"/>
</dbReference>
<dbReference type="InterPro" id="IPR013538">
    <property type="entry name" value="ASHA1/2-like_C"/>
</dbReference>
<dbReference type="InterPro" id="IPR023393">
    <property type="entry name" value="START-like_dom_sf"/>
</dbReference>
<dbReference type="EMBL" id="JBHUIP010000005">
    <property type="protein sequence ID" value="MFD2262730.1"/>
    <property type="molecule type" value="Genomic_DNA"/>
</dbReference>
<organism evidence="3 4">
    <name type="scientific">Lacibacterium aquatile</name>
    <dbReference type="NCBI Taxonomy" id="1168082"/>
    <lineage>
        <taxon>Bacteria</taxon>
        <taxon>Pseudomonadati</taxon>
        <taxon>Pseudomonadota</taxon>
        <taxon>Alphaproteobacteria</taxon>
        <taxon>Rhodospirillales</taxon>
        <taxon>Rhodospirillaceae</taxon>
    </lineage>
</organism>
<reference evidence="4" key="1">
    <citation type="journal article" date="2019" name="Int. J. Syst. Evol. Microbiol.">
        <title>The Global Catalogue of Microorganisms (GCM) 10K type strain sequencing project: providing services to taxonomists for standard genome sequencing and annotation.</title>
        <authorList>
            <consortium name="The Broad Institute Genomics Platform"/>
            <consortium name="The Broad Institute Genome Sequencing Center for Infectious Disease"/>
            <person name="Wu L."/>
            <person name="Ma J."/>
        </authorList>
    </citation>
    <scope>NUCLEOTIDE SEQUENCE [LARGE SCALE GENOMIC DNA]</scope>
    <source>
        <strain evidence="4">CGMCC 1.19062</strain>
    </source>
</reference>
<evidence type="ECO:0000256" key="1">
    <source>
        <dbReference type="ARBA" id="ARBA00006817"/>
    </source>
</evidence>
<comment type="similarity">
    <text evidence="1">Belongs to the AHA1 family.</text>
</comment>
<protein>
    <submittedName>
        <fullName evidence="3">SRPBCC family protein</fullName>
    </submittedName>
</protein>
<proteinExistence type="inferred from homology"/>
<dbReference type="Pfam" id="PF08327">
    <property type="entry name" value="AHSA1"/>
    <property type="match status" value="1"/>
</dbReference>
<evidence type="ECO:0000313" key="3">
    <source>
        <dbReference type="EMBL" id="MFD2262730.1"/>
    </source>
</evidence>
<name>A0ABW5DPP9_9PROT</name>
<gene>
    <name evidence="3" type="ORF">ACFSM5_07505</name>
</gene>
<dbReference type="RefSeq" id="WP_379875697.1">
    <property type="nucleotide sequence ID" value="NZ_JBHUIP010000005.1"/>
</dbReference>
<dbReference type="Gene3D" id="3.30.530.20">
    <property type="match status" value="1"/>
</dbReference>
<evidence type="ECO:0000259" key="2">
    <source>
        <dbReference type="Pfam" id="PF08327"/>
    </source>
</evidence>
<dbReference type="CDD" id="cd08896">
    <property type="entry name" value="SRPBCC_CalC_Aha1-like_3"/>
    <property type="match status" value="1"/>
</dbReference>
<feature type="domain" description="Activator of Hsp90 ATPase homologue 1/2-like C-terminal" evidence="2">
    <location>
        <begin position="18"/>
        <end position="155"/>
    </location>
</feature>
<accession>A0ABW5DPP9</accession>